<gene>
    <name evidence="2" type="ORF">GCM10017567_78400</name>
</gene>
<organism evidence="2 3">
    <name type="scientific">Amycolatopsis bullii</name>
    <dbReference type="NCBI Taxonomy" id="941987"/>
    <lineage>
        <taxon>Bacteria</taxon>
        <taxon>Bacillati</taxon>
        <taxon>Actinomycetota</taxon>
        <taxon>Actinomycetes</taxon>
        <taxon>Pseudonocardiales</taxon>
        <taxon>Pseudonocardiaceae</taxon>
        <taxon>Amycolatopsis</taxon>
    </lineage>
</organism>
<feature type="region of interest" description="Disordered" evidence="1">
    <location>
        <begin position="1"/>
        <end position="37"/>
    </location>
</feature>
<evidence type="ECO:0000313" key="3">
    <source>
        <dbReference type="Proteomes" id="UP000649955"/>
    </source>
</evidence>
<name>A0ABQ3KQA4_9PSEU</name>
<evidence type="ECO:0008006" key="4">
    <source>
        <dbReference type="Google" id="ProtNLM"/>
    </source>
</evidence>
<reference evidence="3" key="1">
    <citation type="journal article" date="2019" name="Int. J. Syst. Evol. Microbiol.">
        <title>The Global Catalogue of Microorganisms (GCM) 10K type strain sequencing project: providing services to taxonomists for standard genome sequencing and annotation.</title>
        <authorList>
            <consortium name="The Broad Institute Genomics Platform"/>
            <consortium name="The Broad Institute Genome Sequencing Center for Infectious Disease"/>
            <person name="Wu L."/>
            <person name="Ma J."/>
        </authorList>
    </citation>
    <scope>NUCLEOTIDE SEQUENCE [LARGE SCALE GENOMIC DNA]</scope>
    <source>
        <strain evidence="3">CGMCC 4.7680</strain>
    </source>
</reference>
<sequence>MGGGGGYRLGVPRRNRPGRRSDGGPPERDLGAATGWARAESGADGDWLVRTVPGSQATKIYRCPGCDHEIRPGTPHLVVWPADETGSVADRRHWHRACWEARARRRPHRRW</sequence>
<dbReference type="EMBL" id="BNAW01000060">
    <property type="protein sequence ID" value="GHG44371.1"/>
    <property type="molecule type" value="Genomic_DNA"/>
</dbReference>
<accession>A0ABQ3KQA4</accession>
<protein>
    <recommendedName>
        <fullName evidence="4">ATP/GTP-binding protein</fullName>
    </recommendedName>
</protein>
<dbReference type="Proteomes" id="UP000649955">
    <property type="component" value="Unassembled WGS sequence"/>
</dbReference>
<comment type="caution">
    <text evidence="2">The sequence shown here is derived from an EMBL/GenBank/DDBJ whole genome shotgun (WGS) entry which is preliminary data.</text>
</comment>
<feature type="compositionally biased region" description="Basic and acidic residues" evidence="1">
    <location>
        <begin position="19"/>
        <end position="30"/>
    </location>
</feature>
<keyword evidence="3" id="KW-1185">Reference proteome</keyword>
<evidence type="ECO:0000313" key="2">
    <source>
        <dbReference type="EMBL" id="GHG44371.1"/>
    </source>
</evidence>
<proteinExistence type="predicted"/>
<evidence type="ECO:0000256" key="1">
    <source>
        <dbReference type="SAM" id="MobiDB-lite"/>
    </source>
</evidence>